<feature type="region of interest" description="Disordered" evidence="1">
    <location>
        <begin position="413"/>
        <end position="432"/>
    </location>
</feature>
<feature type="compositionally biased region" description="Low complexity" evidence="1">
    <location>
        <begin position="112"/>
        <end position="124"/>
    </location>
</feature>
<evidence type="ECO:0000313" key="4">
    <source>
        <dbReference type="Proteomes" id="UP001244011"/>
    </source>
</evidence>
<keyword evidence="4" id="KW-1185">Reference proteome</keyword>
<evidence type="ECO:0000256" key="2">
    <source>
        <dbReference type="SAM" id="SignalP"/>
    </source>
</evidence>
<dbReference type="GeneID" id="85306494"/>
<dbReference type="Proteomes" id="UP001244011">
    <property type="component" value="Unassembled WGS sequence"/>
</dbReference>
<feature type="compositionally biased region" description="Low complexity" evidence="1">
    <location>
        <begin position="53"/>
        <end position="62"/>
    </location>
</feature>
<evidence type="ECO:0000256" key="1">
    <source>
        <dbReference type="SAM" id="MobiDB-lite"/>
    </source>
</evidence>
<dbReference type="RefSeq" id="XP_060278459.1">
    <property type="nucleotide sequence ID" value="XM_060423307.1"/>
</dbReference>
<keyword evidence="2" id="KW-0732">Signal</keyword>
<protein>
    <submittedName>
        <fullName evidence="3">Uncharacterized protein</fullName>
    </submittedName>
</protein>
<evidence type="ECO:0000313" key="3">
    <source>
        <dbReference type="EMBL" id="KAK1762246.1"/>
    </source>
</evidence>
<feature type="compositionally biased region" description="Polar residues" evidence="1">
    <location>
        <begin position="416"/>
        <end position="425"/>
    </location>
</feature>
<feature type="region of interest" description="Disordered" evidence="1">
    <location>
        <begin position="53"/>
        <end position="95"/>
    </location>
</feature>
<feature type="signal peptide" evidence="2">
    <location>
        <begin position="1"/>
        <end position="24"/>
    </location>
</feature>
<feature type="region of interest" description="Disordered" evidence="1">
    <location>
        <begin position="108"/>
        <end position="229"/>
    </location>
</feature>
<gene>
    <name evidence="3" type="ORF">QBC33DRAFT_287832</name>
</gene>
<proteinExistence type="predicted"/>
<dbReference type="EMBL" id="MU839040">
    <property type="protein sequence ID" value="KAK1762246.1"/>
    <property type="molecule type" value="Genomic_DNA"/>
</dbReference>
<reference evidence="3" key="1">
    <citation type="submission" date="2023-06" db="EMBL/GenBank/DDBJ databases">
        <title>Genome-scale phylogeny and comparative genomics of the fungal order Sordariales.</title>
        <authorList>
            <consortium name="Lawrence Berkeley National Laboratory"/>
            <person name="Hensen N."/>
            <person name="Bonometti L."/>
            <person name="Westerberg I."/>
            <person name="Brannstrom I.O."/>
            <person name="Guillou S."/>
            <person name="Cros-Aarteil S."/>
            <person name="Calhoun S."/>
            <person name="Haridas S."/>
            <person name="Kuo A."/>
            <person name="Mondo S."/>
            <person name="Pangilinan J."/>
            <person name="Riley R."/>
            <person name="Labutti K."/>
            <person name="Andreopoulos B."/>
            <person name="Lipzen A."/>
            <person name="Chen C."/>
            <person name="Yanf M."/>
            <person name="Daum C."/>
            <person name="Ng V."/>
            <person name="Clum A."/>
            <person name="Steindorff A."/>
            <person name="Ohm R."/>
            <person name="Martin F."/>
            <person name="Silar P."/>
            <person name="Natvig D."/>
            <person name="Lalanne C."/>
            <person name="Gautier V."/>
            <person name="Ament-Velasquez S.L."/>
            <person name="Kruys A."/>
            <person name="Hutchinson M.I."/>
            <person name="Powell A.J."/>
            <person name="Barry K."/>
            <person name="Miller A.N."/>
            <person name="Grigoriev I.V."/>
            <person name="Debuchy R."/>
            <person name="Gladieux P."/>
            <person name="Thoren M.H."/>
            <person name="Johannesson H."/>
        </authorList>
    </citation>
    <scope>NUCLEOTIDE SEQUENCE</scope>
    <source>
        <strain evidence="3">8032-3</strain>
    </source>
</reference>
<dbReference type="AlphaFoldDB" id="A0AAJ0BUI1"/>
<feature type="chain" id="PRO_5042526525" evidence="2">
    <location>
        <begin position="25"/>
        <end position="741"/>
    </location>
</feature>
<organism evidence="3 4">
    <name type="scientific">Phialemonium atrogriseum</name>
    <dbReference type="NCBI Taxonomy" id="1093897"/>
    <lineage>
        <taxon>Eukaryota</taxon>
        <taxon>Fungi</taxon>
        <taxon>Dikarya</taxon>
        <taxon>Ascomycota</taxon>
        <taxon>Pezizomycotina</taxon>
        <taxon>Sordariomycetes</taxon>
        <taxon>Sordariomycetidae</taxon>
        <taxon>Cephalothecales</taxon>
        <taxon>Cephalothecaceae</taxon>
        <taxon>Phialemonium</taxon>
    </lineage>
</organism>
<name>A0AAJ0BUI1_9PEZI</name>
<feature type="compositionally biased region" description="Polar residues" evidence="1">
    <location>
        <begin position="132"/>
        <end position="141"/>
    </location>
</feature>
<sequence>MVATDLALLSFAALSVFGFGTARGAQSFGPVFPQLSPRNDTIYDVLKPATDTVTSLPTLTSSPKPPSRGSPGKGAGGASPVTASIDLGNQANSPVTSTEIGFHATAGAALDGPESSTSSEYPYPGGFGAGGTLTTDTNAPTRSPDPTRGSVIPTSSSLIDPPPGDTIRPPARNGPPVIATAPGNVPDAVHSPTTLVASTSKSPPKRPTSKETTVSVRSSSISLDLGHGQPSITTPYANATGIGWNFTTSITPTWTTSTTQVMTTDENGSTLPVCGPAEVGKQRTIYSVIHTETITWYGNPDDYTPPFPEIATPTPCVQPKSPLRLTFSYCSSTGTGTKYVTCDTTTSMVYTTATATLEYGVGSLQPTVIFITTDKNPAVVYTTIHTPDYGISRPGTRAQIDHSAAVDPGAPITTPEMITQPNSQAIHDPGKTTAANPITIAVQPTGVVINSHTFTDNPSSRTQTVVVDGQTFIINPSQVIGGGAIVDRPTVTGGVFVPTPTSTNMGGLPVVVSSSVAVIDGTSFTMGPTPTTAIVRGQTISVGPNGVAVGTQTIPVSVRPSSTEVVVAGGDLITAVGQSVIVIHDTTITFGPGSSSVTVIGDDTITIGPSGVIVHGTTLGGPAAGMTDTQYEIVGGATITQVGASVIVINSVTYTVGPGADTKTTVVGGETITIGPSGVSVSTYSLSYPFGPTITITPGATGVLTTPKPTASKDSGSSLRPDWTWMSLLSCIAIGVMGSGI</sequence>
<comment type="caution">
    <text evidence="3">The sequence shown here is derived from an EMBL/GenBank/DDBJ whole genome shotgun (WGS) entry which is preliminary data.</text>
</comment>
<accession>A0AAJ0BUI1</accession>